<name>A0AAW0FP45_9APHY</name>
<evidence type="ECO:0000313" key="3">
    <source>
        <dbReference type="Proteomes" id="UP001385951"/>
    </source>
</evidence>
<dbReference type="PROSITE" id="PS50011">
    <property type="entry name" value="PROTEIN_KINASE_DOM"/>
    <property type="match status" value="1"/>
</dbReference>
<dbReference type="AlphaFoldDB" id="A0AAW0FP45"/>
<comment type="caution">
    <text evidence="2">The sequence shown here is derived from an EMBL/GenBank/DDBJ whole genome shotgun (WGS) entry which is preliminary data.</text>
</comment>
<dbReference type="PANTHER" id="PTHR24416:SF617">
    <property type="entry name" value="RET ONCOGENE, ISOFORM A"/>
    <property type="match status" value="1"/>
</dbReference>
<dbReference type="SUPFAM" id="SSF56112">
    <property type="entry name" value="Protein kinase-like (PK-like)"/>
    <property type="match status" value="1"/>
</dbReference>
<dbReference type="InterPro" id="IPR050122">
    <property type="entry name" value="RTK"/>
</dbReference>
<dbReference type="Gene3D" id="1.10.510.10">
    <property type="entry name" value="Transferase(Phosphotransferase) domain 1"/>
    <property type="match status" value="1"/>
</dbReference>
<sequence>MFSFLNYRHLLRRSDNKSVGGSDIPKPRGSSLDVISGIHRALELPDTELKGGLLDALGLRASGKIDISDDAVQRDVQTIFDAMFKLYGDEDYWMSGGPGEMLKRSRMLPVITQLAKQTRSYPNFLLVQLETKMMNVEGSGAFGVIYTSVLRLVEKDSGKEREVIVAVKTLRDSTRKTVDQSGKWDTIREALAYCNLNHAHLLPMLGIYQGQYGLGIVLPWLPQGDIKKYLRHMEEAGCYDKISNENRMEWLEQISLGVEHLHSHGIIHGDIKGNNILIDEREDKAVAIITDFGLTVYEGDWSKAFDSKRAGNPRWLAPEHILDDDRRPESSSDIYSFAMLCVEILTGSIPFHWLGPQRTREIKGLIAGGERLAQPENMSDIMFLHVSQWWHQSFSLRPPISAVVKFFRSPEVPPQIPKFKATLDDPSLLTWVTKVFSTSLTRRGPVTRRDVHILIDASAFESWLKDWCQAFNAPEKASLFRYRNLQYILEGERTIASRTLISAGDVAINFVSMGYQYSLTPKLKIIDDIQSKCVNNSGGILVVLSGGQGSFLETPLAKESILRLYEKKWEIEIFSWSCTTRSWFNANDPRAIWKLLETFDLILFP</sequence>
<dbReference type="PROSITE" id="PS00108">
    <property type="entry name" value="PROTEIN_KINASE_ST"/>
    <property type="match status" value="1"/>
</dbReference>
<dbReference type="Proteomes" id="UP001385951">
    <property type="component" value="Unassembled WGS sequence"/>
</dbReference>
<dbReference type="GO" id="GO:0043235">
    <property type="term" value="C:receptor complex"/>
    <property type="evidence" value="ECO:0007669"/>
    <property type="project" value="TreeGrafter"/>
</dbReference>
<evidence type="ECO:0000259" key="1">
    <source>
        <dbReference type="PROSITE" id="PS50011"/>
    </source>
</evidence>
<dbReference type="GO" id="GO:0005886">
    <property type="term" value="C:plasma membrane"/>
    <property type="evidence" value="ECO:0007669"/>
    <property type="project" value="TreeGrafter"/>
</dbReference>
<dbReference type="InterPro" id="IPR000719">
    <property type="entry name" value="Prot_kinase_dom"/>
</dbReference>
<proteinExistence type="predicted"/>
<feature type="domain" description="Protein kinase" evidence="1">
    <location>
        <begin position="131"/>
        <end position="464"/>
    </location>
</feature>
<gene>
    <name evidence="2" type="ORF">QCA50_013712</name>
</gene>
<keyword evidence="3" id="KW-1185">Reference proteome</keyword>
<dbReference type="SMART" id="SM00220">
    <property type="entry name" value="S_TKc"/>
    <property type="match status" value="1"/>
</dbReference>
<dbReference type="Pfam" id="PF07714">
    <property type="entry name" value="PK_Tyr_Ser-Thr"/>
    <property type="match status" value="1"/>
</dbReference>
<dbReference type="EMBL" id="JASBNA010000032">
    <property type="protein sequence ID" value="KAK7683040.1"/>
    <property type="molecule type" value="Genomic_DNA"/>
</dbReference>
<dbReference type="InterPro" id="IPR001245">
    <property type="entry name" value="Ser-Thr/Tyr_kinase_cat_dom"/>
</dbReference>
<protein>
    <recommendedName>
        <fullName evidence="1">Protein kinase domain-containing protein</fullName>
    </recommendedName>
</protein>
<accession>A0AAW0FP45</accession>
<dbReference type="GO" id="GO:0004714">
    <property type="term" value="F:transmembrane receptor protein tyrosine kinase activity"/>
    <property type="evidence" value="ECO:0007669"/>
    <property type="project" value="TreeGrafter"/>
</dbReference>
<evidence type="ECO:0000313" key="2">
    <source>
        <dbReference type="EMBL" id="KAK7683040.1"/>
    </source>
</evidence>
<organism evidence="2 3">
    <name type="scientific">Cerrena zonata</name>
    <dbReference type="NCBI Taxonomy" id="2478898"/>
    <lineage>
        <taxon>Eukaryota</taxon>
        <taxon>Fungi</taxon>
        <taxon>Dikarya</taxon>
        <taxon>Basidiomycota</taxon>
        <taxon>Agaricomycotina</taxon>
        <taxon>Agaricomycetes</taxon>
        <taxon>Polyporales</taxon>
        <taxon>Cerrenaceae</taxon>
        <taxon>Cerrena</taxon>
    </lineage>
</organism>
<reference evidence="2 3" key="1">
    <citation type="submission" date="2022-09" db="EMBL/GenBank/DDBJ databases">
        <authorList>
            <person name="Palmer J.M."/>
        </authorList>
    </citation>
    <scope>NUCLEOTIDE SEQUENCE [LARGE SCALE GENOMIC DNA]</scope>
    <source>
        <strain evidence="2 3">DSM 7382</strain>
    </source>
</reference>
<dbReference type="PANTHER" id="PTHR24416">
    <property type="entry name" value="TYROSINE-PROTEIN KINASE RECEPTOR"/>
    <property type="match status" value="1"/>
</dbReference>
<dbReference type="GO" id="GO:0005524">
    <property type="term" value="F:ATP binding"/>
    <property type="evidence" value="ECO:0007669"/>
    <property type="project" value="InterPro"/>
</dbReference>
<dbReference type="InterPro" id="IPR008271">
    <property type="entry name" value="Ser/Thr_kinase_AS"/>
</dbReference>
<dbReference type="InterPro" id="IPR011009">
    <property type="entry name" value="Kinase-like_dom_sf"/>
</dbReference>
<dbReference type="GO" id="GO:0007169">
    <property type="term" value="P:cell surface receptor protein tyrosine kinase signaling pathway"/>
    <property type="evidence" value="ECO:0007669"/>
    <property type="project" value="TreeGrafter"/>
</dbReference>